<dbReference type="PRINTS" id="PR00080">
    <property type="entry name" value="SDRFAMILY"/>
</dbReference>
<dbReference type="Proteomes" id="UP001464923">
    <property type="component" value="Unassembled WGS sequence"/>
</dbReference>
<name>A0ABV1JVH6_9PSEU</name>
<evidence type="ECO:0000256" key="2">
    <source>
        <dbReference type="ARBA" id="ARBA00023002"/>
    </source>
</evidence>
<dbReference type="InterPro" id="IPR036291">
    <property type="entry name" value="NAD(P)-bd_dom_sf"/>
</dbReference>
<proteinExistence type="inferred from homology"/>
<gene>
    <name evidence="3" type="ORF">WHI96_14015</name>
</gene>
<dbReference type="PANTHER" id="PTHR42760">
    <property type="entry name" value="SHORT-CHAIN DEHYDROGENASES/REDUCTASES FAMILY MEMBER"/>
    <property type="match status" value="1"/>
</dbReference>
<dbReference type="Pfam" id="PF13561">
    <property type="entry name" value="adh_short_C2"/>
    <property type="match status" value="1"/>
</dbReference>
<sequence>MTAPVGAALVTGAARGIGAAVAAALAAQGRPVALLDLDPGVRGTAADTPGGIGLVADVADAGAVEAAVATAEDELGPLEVLVNAAGALRSGPVLEAADDDLAICLAVNATGVWNAGRAVGRRMYGRRTGSIVTVASDASRTPRSGMAAYAASKAASVSLTRTLGLELAPYVRCNAVCPGATDTAMQRALWPDPADDGGAAAVVAGAPDRFRLGIPLGRIADPADVAAAVLFLTGDGARHMTMQALTVDGGASLGL</sequence>
<organism evidence="3 4">
    <name type="scientific">Pseudonocardia tropica</name>
    <dbReference type="NCBI Taxonomy" id="681289"/>
    <lineage>
        <taxon>Bacteria</taxon>
        <taxon>Bacillati</taxon>
        <taxon>Actinomycetota</taxon>
        <taxon>Actinomycetes</taxon>
        <taxon>Pseudonocardiales</taxon>
        <taxon>Pseudonocardiaceae</taxon>
        <taxon>Pseudonocardia</taxon>
    </lineage>
</organism>
<reference evidence="3 4" key="1">
    <citation type="submission" date="2024-03" db="EMBL/GenBank/DDBJ databases">
        <title>Draft genome sequence of Pseudonocardia tropica JCM 19149.</title>
        <authorList>
            <person name="Butdee W."/>
            <person name="Duangmal K."/>
        </authorList>
    </citation>
    <scope>NUCLEOTIDE SEQUENCE [LARGE SCALE GENOMIC DNA]</scope>
    <source>
        <strain evidence="3 4">JCM 19149</strain>
    </source>
</reference>
<comment type="similarity">
    <text evidence="1">Belongs to the short-chain dehydrogenases/reductases (SDR) family.</text>
</comment>
<keyword evidence="4" id="KW-1185">Reference proteome</keyword>
<dbReference type="PROSITE" id="PS00061">
    <property type="entry name" value="ADH_SHORT"/>
    <property type="match status" value="1"/>
</dbReference>
<dbReference type="PRINTS" id="PR00081">
    <property type="entry name" value="GDHRDH"/>
</dbReference>
<accession>A0ABV1JVH6</accession>
<evidence type="ECO:0000313" key="4">
    <source>
        <dbReference type="Proteomes" id="UP001464923"/>
    </source>
</evidence>
<dbReference type="InterPro" id="IPR002347">
    <property type="entry name" value="SDR_fam"/>
</dbReference>
<evidence type="ECO:0000256" key="1">
    <source>
        <dbReference type="ARBA" id="ARBA00006484"/>
    </source>
</evidence>
<dbReference type="Gene3D" id="3.40.50.720">
    <property type="entry name" value="NAD(P)-binding Rossmann-like Domain"/>
    <property type="match status" value="1"/>
</dbReference>
<dbReference type="RefSeq" id="WP_345653682.1">
    <property type="nucleotide sequence ID" value="NZ_BAABLY010000090.1"/>
</dbReference>
<dbReference type="InterPro" id="IPR020904">
    <property type="entry name" value="Sc_DH/Rdtase_CS"/>
</dbReference>
<comment type="caution">
    <text evidence="3">The sequence shown here is derived from an EMBL/GenBank/DDBJ whole genome shotgun (WGS) entry which is preliminary data.</text>
</comment>
<dbReference type="PANTHER" id="PTHR42760:SF115">
    <property type="entry name" value="3-OXOACYL-[ACYL-CARRIER-PROTEIN] REDUCTASE FABG"/>
    <property type="match status" value="1"/>
</dbReference>
<dbReference type="EMBL" id="JBEDNP010000007">
    <property type="protein sequence ID" value="MEQ3539940.1"/>
    <property type="molecule type" value="Genomic_DNA"/>
</dbReference>
<evidence type="ECO:0000313" key="3">
    <source>
        <dbReference type="EMBL" id="MEQ3539940.1"/>
    </source>
</evidence>
<dbReference type="SUPFAM" id="SSF51735">
    <property type="entry name" value="NAD(P)-binding Rossmann-fold domains"/>
    <property type="match status" value="1"/>
</dbReference>
<keyword evidence="2" id="KW-0560">Oxidoreductase</keyword>
<protein>
    <submittedName>
        <fullName evidence="3">SDR family oxidoreductase</fullName>
    </submittedName>
</protein>